<organism evidence="1 2">
    <name type="scientific">Dallia pectoralis</name>
    <name type="common">Alaska blackfish</name>
    <dbReference type="NCBI Taxonomy" id="75939"/>
    <lineage>
        <taxon>Eukaryota</taxon>
        <taxon>Metazoa</taxon>
        <taxon>Chordata</taxon>
        <taxon>Craniata</taxon>
        <taxon>Vertebrata</taxon>
        <taxon>Euteleostomi</taxon>
        <taxon>Actinopterygii</taxon>
        <taxon>Neopterygii</taxon>
        <taxon>Teleostei</taxon>
        <taxon>Protacanthopterygii</taxon>
        <taxon>Esociformes</taxon>
        <taxon>Umbridae</taxon>
        <taxon>Dallia</taxon>
    </lineage>
</organism>
<sequence length="1190" mass="129581">MVDGRIVTLILLFCHITATQSHEDGHTHKFSRYTVVEPQLIQRRWTRNADKLLKSGQTDPPDSISYSLVIDDKEHVLHLNINKDFLSPSLVQYSHTANVNPTATFPNPAVHCYYHGHVSGSEDSLVALSTCSGLRGVIVLGNNSYGLEPVNHSSTNEHLLYPLEHSQSEPFFCGVTNVATQTESYSRFDPSHSLKTLLRKKRNLPQTRYIELVLVADNQRYIFKKSNQTAVFDEIVELANLLDGYYKPLNVRVVLVGVEIFTNGNPFAVNGTAGGVLGNFVSWRKTSLLPRVRNDDAQLIVGQPGAFGGGILGMAFVGTVCSASTAGGISVFRDNELAYFSTIMAHELGHNLGMNHDVYPSCTCAGGKGTCIMAASATGASVFSNCSASNFESLVLGGGGVCLLNPAVSTITIATCGNGLLESGEQCDCGTPQECTNKCCNAATCTLTSGSACAQGSCCQNCQIIVSGTPCRSSVNPCDLPEYCNGTAPTCPVDFYVMDGLSCQNNAAYCYEGRCQTYDYQCQHLFTSSAMAAADICFQTINAMGDVYGNCGGTSSANYVKCNSVNAKCGKLQCTNVDVNVPPPGASVSNQIINGASCVNANFNLGTDVRDPGYVYQGSPCSTGNACIGFQCVNATGLRSVNLTCDAQSTCNGRGVCNNLGHCHCNDNWGPPYCDRSGWGGSVDSGPAQIDYSLRNGLLIFFLLVVPILVLLILVLLYVFKRDSLKPCLRKQRNNTSRPGNTTNGQTTGSNAPRQTTPQPPAVPSPPRQPTEAYPSSVTTEPRYQPNSAQTHVPRQGPAGKSTFARSLDSQAVGRGWRSTLIGYDDLIPDDAFHVKEVEDDGVTPQAQTQWKLHRQALLRCLEQVLRSPVVLQKFPISCQINQDAWSRPLHAAQVNQDAWSRPLHAAQVNQDAWSRPLHAAQINQDAWSRPLQAAQVNQDALSRPLQAAQVNQTPVGSTRVQPPPLVILLDDNFYYPSMRYEVYKLARKYCLGFCQVYVSCPVESCIKRNQTRSKPLPSDVILEMAKRMTPPDPQRNPWERNSSTLDTTDGITEGDMQRLMELISSALENPTSPVQDNTEQKEADRQGCVSSVVHKADQACRRLVSRAMQAARENLLPSESMRSMAAELNESKTRFLQDLRKNVLQGLPLNQEEPIDVETAVDTAIDVFDQEKQEIASRYLSLRTKESGI</sequence>
<keyword evidence="2" id="KW-1185">Reference proteome</keyword>
<accession>A0ACC2HCG7</accession>
<name>A0ACC2HCG7_DALPE</name>
<reference evidence="1" key="1">
    <citation type="submission" date="2021-05" db="EMBL/GenBank/DDBJ databases">
        <authorList>
            <person name="Pan Q."/>
            <person name="Jouanno E."/>
            <person name="Zahm M."/>
            <person name="Klopp C."/>
            <person name="Cabau C."/>
            <person name="Louis A."/>
            <person name="Berthelot C."/>
            <person name="Parey E."/>
            <person name="Roest Crollius H."/>
            <person name="Montfort J."/>
            <person name="Robinson-Rechavi M."/>
            <person name="Bouchez O."/>
            <person name="Lampietro C."/>
            <person name="Lopez Roques C."/>
            <person name="Donnadieu C."/>
            <person name="Postlethwait J."/>
            <person name="Bobe J."/>
            <person name="Dillon D."/>
            <person name="Chandos A."/>
            <person name="von Hippel F."/>
            <person name="Guiguen Y."/>
        </authorList>
    </citation>
    <scope>NUCLEOTIDE SEQUENCE</scope>
    <source>
        <strain evidence="1">YG-Jan2019</strain>
    </source>
</reference>
<gene>
    <name evidence="1" type="ORF">DPEC_G00031900</name>
</gene>
<protein>
    <submittedName>
        <fullName evidence="1">Uncharacterized protein</fullName>
    </submittedName>
</protein>
<dbReference type="Proteomes" id="UP001157502">
    <property type="component" value="Chromosome 3"/>
</dbReference>
<proteinExistence type="predicted"/>
<comment type="caution">
    <text evidence="1">The sequence shown here is derived from an EMBL/GenBank/DDBJ whole genome shotgun (WGS) entry which is preliminary data.</text>
</comment>
<dbReference type="EMBL" id="CM055730">
    <property type="protein sequence ID" value="KAJ8013639.1"/>
    <property type="molecule type" value="Genomic_DNA"/>
</dbReference>
<evidence type="ECO:0000313" key="2">
    <source>
        <dbReference type="Proteomes" id="UP001157502"/>
    </source>
</evidence>
<evidence type="ECO:0000313" key="1">
    <source>
        <dbReference type="EMBL" id="KAJ8013639.1"/>
    </source>
</evidence>